<dbReference type="InterPro" id="IPR036890">
    <property type="entry name" value="HATPase_C_sf"/>
</dbReference>
<evidence type="ECO:0000259" key="15">
    <source>
        <dbReference type="PROSITE" id="PS50109"/>
    </source>
</evidence>
<dbReference type="SUPFAM" id="SSF47384">
    <property type="entry name" value="Homodimeric domain of signal transducing histidine kinase"/>
    <property type="match status" value="1"/>
</dbReference>
<evidence type="ECO:0000256" key="2">
    <source>
        <dbReference type="ARBA" id="ARBA00004651"/>
    </source>
</evidence>
<evidence type="ECO:0000256" key="14">
    <source>
        <dbReference type="SAM" id="Phobius"/>
    </source>
</evidence>
<dbReference type="InterPro" id="IPR005467">
    <property type="entry name" value="His_kinase_dom"/>
</dbReference>
<dbReference type="PRINTS" id="PR00344">
    <property type="entry name" value="BCTRLSENSOR"/>
</dbReference>
<evidence type="ECO:0000256" key="9">
    <source>
        <dbReference type="ARBA" id="ARBA00022777"/>
    </source>
</evidence>
<comment type="subcellular location">
    <subcellularLocation>
        <location evidence="2">Cell membrane</location>
        <topology evidence="2">Multi-pass membrane protein</topology>
    </subcellularLocation>
</comment>
<dbReference type="Pfam" id="PF02518">
    <property type="entry name" value="HATPase_c"/>
    <property type="match status" value="1"/>
</dbReference>
<keyword evidence="6" id="KW-0808">Transferase</keyword>
<feature type="transmembrane region" description="Helical" evidence="14">
    <location>
        <begin position="439"/>
        <end position="457"/>
    </location>
</feature>
<feature type="transmembrane region" description="Helical" evidence="14">
    <location>
        <begin position="354"/>
        <end position="376"/>
    </location>
</feature>
<dbReference type="CDD" id="cd00082">
    <property type="entry name" value="HisKA"/>
    <property type="match status" value="1"/>
</dbReference>
<keyword evidence="8" id="KW-0547">Nucleotide-binding</keyword>
<dbReference type="InterPro" id="IPR003661">
    <property type="entry name" value="HisK_dim/P_dom"/>
</dbReference>
<evidence type="ECO:0000313" key="16">
    <source>
        <dbReference type="EMBL" id="MFC0473355.1"/>
    </source>
</evidence>
<accession>A0ABV6KJ61</accession>
<dbReference type="InterPro" id="IPR004358">
    <property type="entry name" value="Sig_transdc_His_kin-like_C"/>
</dbReference>
<keyword evidence="12" id="KW-0902">Two-component regulatory system</keyword>
<evidence type="ECO:0000256" key="3">
    <source>
        <dbReference type="ARBA" id="ARBA00012438"/>
    </source>
</evidence>
<dbReference type="EC" id="2.7.13.3" evidence="3"/>
<evidence type="ECO:0000256" key="12">
    <source>
        <dbReference type="ARBA" id="ARBA00023012"/>
    </source>
</evidence>
<gene>
    <name evidence="16" type="ORF">ACFFHM_23330</name>
</gene>
<evidence type="ECO:0000256" key="13">
    <source>
        <dbReference type="ARBA" id="ARBA00023136"/>
    </source>
</evidence>
<keyword evidence="10" id="KW-0067">ATP-binding</keyword>
<keyword evidence="9 16" id="KW-0418">Kinase</keyword>
<evidence type="ECO:0000256" key="1">
    <source>
        <dbReference type="ARBA" id="ARBA00000085"/>
    </source>
</evidence>
<comment type="caution">
    <text evidence="16">The sequence shown here is derived from an EMBL/GenBank/DDBJ whole genome shotgun (WGS) entry which is preliminary data.</text>
</comment>
<evidence type="ECO:0000256" key="4">
    <source>
        <dbReference type="ARBA" id="ARBA00022475"/>
    </source>
</evidence>
<dbReference type="EMBL" id="JBHLUX010000093">
    <property type="protein sequence ID" value="MFC0473355.1"/>
    <property type="molecule type" value="Genomic_DNA"/>
</dbReference>
<keyword evidence="4" id="KW-1003">Cell membrane</keyword>
<feature type="domain" description="Histidine kinase" evidence="15">
    <location>
        <begin position="524"/>
        <end position="736"/>
    </location>
</feature>
<keyword evidence="7 14" id="KW-0812">Transmembrane</keyword>
<dbReference type="SMART" id="SM00388">
    <property type="entry name" value="HisKA"/>
    <property type="match status" value="1"/>
</dbReference>
<evidence type="ECO:0000256" key="5">
    <source>
        <dbReference type="ARBA" id="ARBA00022553"/>
    </source>
</evidence>
<evidence type="ECO:0000256" key="10">
    <source>
        <dbReference type="ARBA" id="ARBA00022840"/>
    </source>
</evidence>
<dbReference type="InterPro" id="IPR036097">
    <property type="entry name" value="HisK_dim/P_sf"/>
</dbReference>
<dbReference type="InterPro" id="IPR003594">
    <property type="entry name" value="HATPase_dom"/>
</dbReference>
<reference evidence="16 17" key="1">
    <citation type="submission" date="2024-09" db="EMBL/GenBank/DDBJ databases">
        <authorList>
            <person name="Sun Q."/>
            <person name="Mori K."/>
        </authorList>
    </citation>
    <scope>NUCLEOTIDE SEQUENCE [LARGE SCALE GENOMIC DNA]</scope>
    <source>
        <strain evidence="16 17">NCAIM B.02610</strain>
    </source>
</reference>
<evidence type="ECO:0000256" key="11">
    <source>
        <dbReference type="ARBA" id="ARBA00022989"/>
    </source>
</evidence>
<dbReference type="Gene3D" id="3.30.565.10">
    <property type="entry name" value="Histidine kinase-like ATPase, C-terminal domain"/>
    <property type="match status" value="1"/>
</dbReference>
<dbReference type="RefSeq" id="WP_335959832.1">
    <property type="nucleotide sequence ID" value="NZ_JAXBLX010000007.1"/>
</dbReference>
<dbReference type="SMART" id="SM00387">
    <property type="entry name" value="HATPase_c"/>
    <property type="match status" value="1"/>
</dbReference>
<organism evidence="16 17">
    <name type="scientific">Halalkalibacter kiskunsagensis</name>
    <dbReference type="NCBI Taxonomy" id="1548599"/>
    <lineage>
        <taxon>Bacteria</taxon>
        <taxon>Bacillati</taxon>
        <taxon>Bacillota</taxon>
        <taxon>Bacilli</taxon>
        <taxon>Bacillales</taxon>
        <taxon>Bacillaceae</taxon>
        <taxon>Halalkalibacter</taxon>
    </lineage>
</organism>
<dbReference type="PROSITE" id="PS50109">
    <property type="entry name" value="HIS_KIN"/>
    <property type="match status" value="1"/>
</dbReference>
<dbReference type="GO" id="GO:0016301">
    <property type="term" value="F:kinase activity"/>
    <property type="evidence" value="ECO:0007669"/>
    <property type="project" value="UniProtKB-KW"/>
</dbReference>
<dbReference type="Pfam" id="PF00512">
    <property type="entry name" value="HisKA"/>
    <property type="match status" value="1"/>
</dbReference>
<dbReference type="PROSITE" id="PS51257">
    <property type="entry name" value="PROKAR_LIPOPROTEIN"/>
    <property type="match status" value="1"/>
</dbReference>
<evidence type="ECO:0000256" key="6">
    <source>
        <dbReference type="ARBA" id="ARBA00022679"/>
    </source>
</evidence>
<proteinExistence type="predicted"/>
<dbReference type="PANTHER" id="PTHR45528:SF1">
    <property type="entry name" value="SENSOR HISTIDINE KINASE CPXA"/>
    <property type="match status" value="1"/>
</dbReference>
<dbReference type="InterPro" id="IPR050398">
    <property type="entry name" value="HssS/ArlS-like"/>
</dbReference>
<feature type="transmembrane region" description="Helical" evidence="14">
    <location>
        <begin position="415"/>
        <end position="433"/>
    </location>
</feature>
<feature type="transmembrane region" description="Helical" evidence="14">
    <location>
        <begin position="275"/>
        <end position="293"/>
    </location>
</feature>
<comment type="catalytic activity">
    <reaction evidence="1">
        <text>ATP + protein L-histidine = ADP + protein N-phospho-L-histidine.</text>
        <dbReference type="EC" id="2.7.13.3"/>
    </reaction>
</comment>
<keyword evidence="13 14" id="KW-0472">Membrane</keyword>
<feature type="transmembrane region" description="Helical" evidence="14">
    <location>
        <begin position="314"/>
        <end position="334"/>
    </location>
</feature>
<evidence type="ECO:0000256" key="8">
    <source>
        <dbReference type="ARBA" id="ARBA00022741"/>
    </source>
</evidence>
<evidence type="ECO:0000256" key="7">
    <source>
        <dbReference type="ARBA" id="ARBA00022692"/>
    </source>
</evidence>
<dbReference type="PANTHER" id="PTHR45528">
    <property type="entry name" value="SENSOR HISTIDINE KINASE CPXA"/>
    <property type="match status" value="1"/>
</dbReference>
<keyword evidence="11 14" id="KW-1133">Transmembrane helix</keyword>
<protein>
    <recommendedName>
        <fullName evidence="3">histidine kinase</fullName>
        <ecNumber evidence="3">2.7.13.3</ecNumber>
    </recommendedName>
</protein>
<dbReference type="SUPFAM" id="SSF55874">
    <property type="entry name" value="ATPase domain of HSP90 chaperone/DNA topoisomerase II/histidine kinase"/>
    <property type="match status" value="1"/>
</dbReference>
<keyword evidence="17" id="KW-1185">Reference proteome</keyword>
<name>A0ABV6KJ61_9BACI</name>
<keyword evidence="5" id="KW-0597">Phosphoprotein</keyword>
<dbReference type="Gene3D" id="1.10.287.130">
    <property type="match status" value="1"/>
</dbReference>
<sequence>MDTKWKNRAKVLGWLVLFTLGVSGLLSGCNQGFGYMTKNYFQTDQFTYQYEDFVDQLSVFELNQMTMEEAIAVLTVSEDEVNEHRYRYGDLGEQIANIQRQYEGRIQNALDAENEEVAEAYTTERDQKIDDITKNFTDDDHIREKIIEEKEKRVEEYFKEKEQSRSSFIRTESGFYYYLRDIHTGEIYTNVTLESDEINNFFSSRETLFMQNYPSEQQGYLTTDRYHMFMDDELAYILSEEVRTYEGKIAVPKSVEGNNPIVSSYQDFQQIKRNYYLYTIAGGVAFLVSLFIYRRNPIINRVKLSKWRPYYSRIPLDVKLFILLMSVFLTMNRLSYLNHIPYQSTNGFIQVRDLLIDLSIATIVLTVTLMQLFFLYDLLKDKSQIATEWNRSFTNRSYRAIQEAFLNRSTGFQMLVLLASVFVFGAGAVLVLLNPIILIPYSFSFFVVGIPTLIIIVKRIGYFNRIVENTNVLAKGSFTEDLPIQGKSVLANLARDINTLKYGVKTSKKEQAKSERLKTELITNVSHDLRTPLTSIITYTELLKAPDICEGDKEAYIQIIDRKSKRLKVLIDDLFEASKMVSGNIELVKERVDIVQLLQQALAEHNEKIDESTLQFRVSAPEPPVHVIVDGQKLWRVFDNLIVNILHYSLENTRVYISVKADENKVVITFKNVTKYELGDNVDELYERFKRGDASRHTEGSGLGLAIAKSIIDLHGGSLDIKVDGDLFKVIVAIER</sequence>
<dbReference type="Proteomes" id="UP001589838">
    <property type="component" value="Unassembled WGS sequence"/>
</dbReference>
<evidence type="ECO:0000313" key="17">
    <source>
        <dbReference type="Proteomes" id="UP001589838"/>
    </source>
</evidence>